<dbReference type="Gene3D" id="3.90.1410.10">
    <property type="entry name" value="set domain protein methyltransferase, domain 1"/>
    <property type="match status" value="1"/>
</dbReference>
<evidence type="ECO:0000313" key="2">
    <source>
        <dbReference type="EMBL" id="GAQ91946.1"/>
    </source>
</evidence>
<name>A0A1Y1IT15_KLENI</name>
<proteinExistence type="predicted"/>
<accession>A0A1Y1IT15</accession>
<organism evidence="2 3">
    <name type="scientific">Klebsormidium nitens</name>
    <name type="common">Green alga</name>
    <name type="synonym">Ulothrix nitens</name>
    <dbReference type="NCBI Taxonomy" id="105231"/>
    <lineage>
        <taxon>Eukaryota</taxon>
        <taxon>Viridiplantae</taxon>
        <taxon>Streptophyta</taxon>
        <taxon>Klebsormidiophyceae</taxon>
        <taxon>Klebsormidiales</taxon>
        <taxon>Klebsormidiaceae</taxon>
        <taxon>Klebsormidium</taxon>
    </lineage>
</organism>
<dbReference type="AlphaFoldDB" id="A0A1Y1IT15"/>
<dbReference type="OMA" id="EECCENF"/>
<dbReference type="EMBL" id="DF237837">
    <property type="protein sequence ID" value="GAQ91946.1"/>
    <property type="molecule type" value="Genomic_DNA"/>
</dbReference>
<dbReference type="InterPro" id="IPR046341">
    <property type="entry name" value="SET_dom_sf"/>
</dbReference>
<dbReference type="Proteomes" id="UP000054558">
    <property type="component" value="Unassembled WGS sequence"/>
</dbReference>
<dbReference type="InterPro" id="IPR050600">
    <property type="entry name" value="SETD3_SETD6_MTase"/>
</dbReference>
<dbReference type="PANTHER" id="PTHR13271:SF91">
    <property type="entry name" value="PROTEIN SET DOMAIN GROUP 40"/>
    <property type="match status" value="1"/>
</dbReference>
<dbReference type="SUPFAM" id="SSF82199">
    <property type="entry name" value="SET domain"/>
    <property type="match status" value="1"/>
</dbReference>
<protein>
    <recommendedName>
        <fullName evidence="1">SET domain-containing protein</fullName>
    </recommendedName>
</protein>
<dbReference type="STRING" id="105231.A0A1Y1IT15"/>
<reference evidence="2 3" key="1">
    <citation type="journal article" date="2014" name="Nat. Commun.">
        <title>Klebsormidium flaccidum genome reveals primary factors for plant terrestrial adaptation.</title>
        <authorList>
            <person name="Hori K."/>
            <person name="Maruyama F."/>
            <person name="Fujisawa T."/>
            <person name="Togashi T."/>
            <person name="Yamamoto N."/>
            <person name="Seo M."/>
            <person name="Sato S."/>
            <person name="Yamada T."/>
            <person name="Mori H."/>
            <person name="Tajima N."/>
            <person name="Moriyama T."/>
            <person name="Ikeuchi M."/>
            <person name="Watanabe M."/>
            <person name="Wada H."/>
            <person name="Kobayashi K."/>
            <person name="Saito M."/>
            <person name="Masuda T."/>
            <person name="Sasaki-Sekimoto Y."/>
            <person name="Mashiguchi K."/>
            <person name="Awai K."/>
            <person name="Shimojima M."/>
            <person name="Masuda S."/>
            <person name="Iwai M."/>
            <person name="Nobusawa T."/>
            <person name="Narise T."/>
            <person name="Kondo S."/>
            <person name="Saito H."/>
            <person name="Sato R."/>
            <person name="Murakawa M."/>
            <person name="Ihara Y."/>
            <person name="Oshima-Yamada Y."/>
            <person name="Ohtaka K."/>
            <person name="Satoh M."/>
            <person name="Sonobe K."/>
            <person name="Ishii M."/>
            <person name="Ohtani R."/>
            <person name="Kanamori-Sato M."/>
            <person name="Honoki R."/>
            <person name="Miyazaki D."/>
            <person name="Mochizuki H."/>
            <person name="Umetsu J."/>
            <person name="Higashi K."/>
            <person name="Shibata D."/>
            <person name="Kamiya Y."/>
            <person name="Sato N."/>
            <person name="Nakamura Y."/>
            <person name="Tabata S."/>
            <person name="Ida S."/>
            <person name="Kurokawa K."/>
            <person name="Ohta H."/>
        </authorList>
    </citation>
    <scope>NUCLEOTIDE SEQUENCE [LARGE SCALE GENOMIC DNA]</scope>
    <source>
        <strain evidence="2 3">NIES-2285</strain>
    </source>
</reference>
<sequence>MDQELDELLKWAAEHGAHDSVSAPLLHQAGHLPRQSRRNERRSCLETTLAVATFPEAGGRGLAATRDLTAGEALLAVPEQLLMTAKSARTDAILGPLLTRSPGLTSHQVLIVHLLHEVAKGAASFWRPYLLALPRVHHTLAHFSAPQVLHLQFPHAMEAARRARTEAHRDWAAAAPLLQDLGLPPKFRRFKAWLWAAATVTSRSVAIPFDSAGALCPVGDLFNYAAPSEEDQTARLTDGAFDAETRCFRFYARENYRTGQQVLLCYGAYRNLDLLEHYGFLLPDNPNDAVTILLPASLLPKAASFVHRIIG</sequence>
<dbReference type="GO" id="GO:0016279">
    <property type="term" value="F:protein-lysine N-methyltransferase activity"/>
    <property type="evidence" value="ECO:0000318"/>
    <property type="project" value="GO_Central"/>
</dbReference>
<dbReference type="OrthoDB" id="441812at2759"/>
<gene>
    <name evidence="2" type="ORF">KFL_008880020</name>
</gene>
<dbReference type="PANTHER" id="PTHR13271">
    <property type="entry name" value="UNCHARACTERIZED PUTATIVE METHYLTRANSFERASE"/>
    <property type="match status" value="1"/>
</dbReference>
<keyword evidence="3" id="KW-1185">Reference proteome</keyword>
<evidence type="ECO:0000259" key="1">
    <source>
        <dbReference type="PROSITE" id="PS50280"/>
    </source>
</evidence>
<evidence type="ECO:0000313" key="3">
    <source>
        <dbReference type="Proteomes" id="UP000054558"/>
    </source>
</evidence>
<dbReference type="InterPro" id="IPR001214">
    <property type="entry name" value="SET_dom"/>
</dbReference>
<dbReference type="PROSITE" id="PS50280">
    <property type="entry name" value="SET"/>
    <property type="match status" value="1"/>
</dbReference>
<dbReference type="CDD" id="cd10527">
    <property type="entry name" value="SET_LSMT"/>
    <property type="match status" value="1"/>
</dbReference>
<feature type="domain" description="SET" evidence="1">
    <location>
        <begin position="47"/>
        <end position="267"/>
    </location>
</feature>